<evidence type="ECO:0000313" key="2">
    <source>
        <dbReference type="Proteomes" id="UP000247932"/>
    </source>
</evidence>
<comment type="caution">
    <text evidence="1">The sequence shown here is derived from an EMBL/GenBank/DDBJ whole genome shotgun (WGS) entry which is preliminary data.</text>
</comment>
<evidence type="ECO:0000313" key="1">
    <source>
        <dbReference type="EMBL" id="PXZ06903.1"/>
    </source>
</evidence>
<protein>
    <submittedName>
        <fullName evidence="1">Uncharacterized protein</fullName>
    </submittedName>
</protein>
<sequence>MILLIILTLILNFLSLISDDAKSDNYFAIKMQISNIINIYKVNVLLIESNVFYTIDGFILNRSNSINSAMHDINSFSIHQLQINLSHSINLGRF</sequence>
<dbReference type="EMBL" id="QGLR01000011">
    <property type="protein sequence ID" value="PXZ06903.1"/>
    <property type="molecule type" value="Genomic_DNA"/>
</dbReference>
<dbReference type="Proteomes" id="UP000247932">
    <property type="component" value="Unassembled WGS sequence"/>
</dbReference>
<reference evidence="1 2" key="1">
    <citation type="submission" date="2018-05" db="EMBL/GenBank/DDBJ databases">
        <title>Reference genomes for bee gut microbiota database.</title>
        <authorList>
            <person name="Ellegaard K.M."/>
        </authorList>
    </citation>
    <scope>NUCLEOTIDE SEQUENCE [LARGE SCALE GENOMIC DNA]</scope>
    <source>
        <strain evidence="1 2">ESL0182</strain>
    </source>
</reference>
<proteinExistence type="predicted"/>
<keyword evidence="2" id="KW-1185">Reference proteome</keyword>
<dbReference type="AlphaFoldDB" id="A0A2V4E2Z2"/>
<gene>
    <name evidence="1" type="ORF">DKK70_09595</name>
</gene>
<accession>A0A2V4E2Z2</accession>
<organism evidence="1 2">
    <name type="scientific">Gilliamella apicola</name>
    <dbReference type="NCBI Taxonomy" id="1196095"/>
    <lineage>
        <taxon>Bacteria</taxon>
        <taxon>Pseudomonadati</taxon>
        <taxon>Pseudomonadota</taxon>
        <taxon>Gammaproteobacteria</taxon>
        <taxon>Orbales</taxon>
        <taxon>Orbaceae</taxon>
        <taxon>Gilliamella</taxon>
    </lineage>
</organism>
<name>A0A2V4E2Z2_9GAMM</name>